<organism evidence="1 2">
    <name type="scientific">Batillaria attramentaria</name>
    <dbReference type="NCBI Taxonomy" id="370345"/>
    <lineage>
        <taxon>Eukaryota</taxon>
        <taxon>Metazoa</taxon>
        <taxon>Spiralia</taxon>
        <taxon>Lophotrochozoa</taxon>
        <taxon>Mollusca</taxon>
        <taxon>Gastropoda</taxon>
        <taxon>Caenogastropoda</taxon>
        <taxon>Sorbeoconcha</taxon>
        <taxon>Cerithioidea</taxon>
        <taxon>Batillariidae</taxon>
        <taxon>Batillaria</taxon>
    </lineage>
</organism>
<dbReference type="EMBL" id="JACVVK020000080">
    <property type="protein sequence ID" value="KAK7494811.1"/>
    <property type="molecule type" value="Genomic_DNA"/>
</dbReference>
<name>A0ABD0L6E2_9CAEN</name>
<comment type="caution">
    <text evidence="1">The sequence shown here is derived from an EMBL/GenBank/DDBJ whole genome shotgun (WGS) entry which is preliminary data.</text>
</comment>
<keyword evidence="2" id="KW-1185">Reference proteome</keyword>
<evidence type="ECO:0000313" key="2">
    <source>
        <dbReference type="Proteomes" id="UP001519460"/>
    </source>
</evidence>
<reference evidence="1 2" key="1">
    <citation type="journal article" date="2023" name="Sci. Data">
        <title>Genome assembly of the Korean intertidal mud-creeper Batillaria attramentaria.</title>
        <authorList>
            <person name="Patra A.K."/>
            <person name="Ho P.T."/>
            <person name="Jun S."/>
            <person name="Lee S.J."/>
            <person name="Kim Y."/>
            <person name="Won Y.J."/>
        </authorList>
    </citation>
    <scope>NUCLEOTIDE SEQUENCE [LARGE SCALE GENOMIC DNA]</scope>
    <source>
        <strain evidence="1">Wonlab-2016</strain>
    </source>
</reference>
<gene>
    <name evidence="1" type="ORF">BaRGS_00013938</name>
</gene>
<dbReference type="AlphaFoldDB" id="A0ABD0L6E2"/>
<protein>
    <submittedName>
        <fullName evidence="1">Uncharacterized protein</fullName>
    </submittedName>
</protein>
<accession>A0ABD0L6E2</accession>
<proteinExistence type="predicted"/>
<evidence type="ECO:0000313" key="1">
    <source>
        <dbReference type="EMBL" id="KAK7494811.1"/>
    </source>
</evidence>
<dbReference type="Proteomes" id="UP001519460">
    <property type="component" value="Unassembled WGS sequence"/>
</dbReference>
<sequence>MGRTGPGSRAMLHPVDGDKAVEGSHLPCHQFSTLLLIMSSTGSGMVVVSVGEGYNRVRVETEVTMMTFGCFSGDRGHHDDVWLFQWRQVTVMESAEESMESEVVTMTFGCLEAEVTVRTFGCLSGGEGRHD</sequence>